<evidence type="ECO:0000256" key="1">
    <source>
        <dbReference type="SAM" id="Coils"/>
    </source>
</evidence>
<evidence type="ECO:0000256" key="2">
    <source>
        <dbReference type="SAM" id="MobiDB-lite"/>
    </source>
</evidence>
<organism evidence="3 4">
    <name type="scientific">Pythium insidiosum</name>
    <name type="common">Pythiosis disease agent</name>
    <dbReference type="NCBI Taxonomy" id="114742"/>
    <lineage>
        <taxon>Eukaryota</taxon>
        <taxon>Sar</taxon>
        <taxon>Stramenopiles</taxon>
        <taxon>Oomycota</taxon>
        <taxon>Peronosporomycetes</taxon>
        <taxon>Pythiales</taxon>
        <taxon>Pythiaceae</taxon>
        <taxon>Pythium</taxon>
    </lineage>
</organism>
<name>A0AAD5LRT7_PYTIN</name>
<feature type="region of interest" description="Disordered" evidence="2">
    <location>
        <begin position="408"/>
        <end position="432"/>
    </location>
</feature>
<keyword evidence="4" id="KW-1185">Reference proteome</keyword>
<evidence type="ECO:0000313" key="3">
    <source>
        <dbReference type="EMBL" id="KAJ0407338.1"/>
    </source>
</evidence>
<sequence>MSAEEASQAWGRFHAIAQEHAADKCKLELLHQMPQRQVQHQQVMAAPGMIQLDLSQQVNGSIQVQIPMSELEDLFPEMAGVFATQESAMDNALAVLTQQLQLLATDNVKHVEALQTLHRSQRQLLDSQQQLQRALAVVQSRTQTQAAELEALRTSTQESRPDLSSLQVSLEKQAEGVVVRHLQSMENKLMHKMDERLLETSNRAYLQAQQTEEAMKLQIELLEKKFEYLSRVKMEIKDVTKRMEKQDQEIDDMRTSLALLVKSVGTDEIDDEDDNGEDEAQRNGAWMSAASTAREATPAESAILALEQPAESQLPSISEGQTVESPEEEVEGSANDEATADEAPQVEDSTVTEDTSPVDETIPAEDQEEAPLSPPEEPPAMDEPEEPTVAEASLPEPEQLAVIDENANEAEAERSAKRQSGARKELSDEGRETRLAPLSKEVIRELWNRVFTKLVQLRRLQSIHGGSAERSLFRKQNMSMGARVKRLEEATTDIEDTMEMLEGNLRTTQQVIDSIGQHAATIASQADKKSRKLEEVQQMHDKALLGLEEKLEAFEAEIRRMRTSSRRDSSQGSFSSAMMSQVASQLHDLNSRVTELSTAYHATESTVRHVIEADIASLGSRTDQSIKELRYELESKTKEQSKDFTRWLQQMESTRATNESQLENRLATALDEIYRDMLVLTSSLLFAVDLLKQNTSSPSKSSRQNNPFFVAVSLLQNVFSAFQASILPLQQTDLAATVTVLVEKVNSFNHDLTKLKEQARQASALATANASASQPTGSLTSTFEDHLVLLLSAQLRSFEGLLASQSKGASDDAGATLTLTCHMKDLVLQFRAVLFLVSLNKSLMEPREQIAGLKNAQDEIRQVVMTHEFALGQFATIESLVKMMNARLDSFVDLTFSFAKDSDVKKSMQEILAANDEFRALLSSQLDATNADAVKRDELLEREVTQLVGRVNKKLDKDEMLWTQEVLERKLQSVAKSALGEEDLRDIHHALRSKLDRSQFHALLEQQHAKLLEMSGNGNGGPLMQFLGAGGSDQPLVAAKCISCNGEVPPTKTELRAAVKEEVEHQVAKLLAKQHQQQQHMMLAPAPSSPMGSPTATAASFNAAEAANNAEYIERCKQHFFHFFILQKLH</sequence>
<dbReference type="EMBL" id="JAKCXM010000022">
    <property type="protein sequence ID" value="KAJ0407338.1"/>
    <property type="molecule type" value="Genomic_DNA"/>
</dbReference>
<feature type="compositionally biased region" description="Acidic residues" evidence="2">
    <location>
        <begin position="379"/>
        <end position="388"/>
    </location>
</feature>
<accession>A0AAD5LRT7</accession>
<dbReference type="AlphaFoldDB" id="A0AAD5LRT7"/>
<feature type="compositionally biased region" description="Polar residues" evidence="2">
    <location>
        <begin position="310"/>
        <end position="324"/>
    </location>
</feature>
<proteinExistence type="predicted"/>
<keyword evidence="1" id="KW-0175">Coiled coil</keyword>
<comment type="caution">
    <text evidence="3">The sequence shown here is derived from an EMBL/GenBank/DDBJ whole genome shotgun (WGS) entry which is preliminary data.</text>
</comment>
<feature type="compositionally biased region" description="Basic and acidic residues" evidence="2">
    <location>
        <begin position="411"/>
        <end position="432"/>
    </location>
</feature>
<evidence type="ECO:0000313" key="4">
    <source>
        <dbReference type="Proteomes" id="UP001209570"/>
    </source>
</evidence>
<reference evidence="3" key="1">
    <citation type="submission" date="2021-12" db="EMBL/GenBank/DDBJ databases">
        <title>Prjna785345.</title>
        <authorList>
            <person name="Rujirawat T."/>
            <person name="Krajaejun T."/>
        </authorList>
    </citation>
    <scope>NUCLEOTIDE SEQUENCE</scope>
    <source>
        <strain evidence="3">Pi057C3</strain>
    </source>
</reference>
<feature type="compositionally biased region" description="Acidic residues" evidence="2">
    <location>
        <begin position="267"/>
        <end position="278"/>
    </location>
</feature>
<gene>
    <name evidence="3" type="ORF">P43SY_004766</name>
</gene>
<feature type="coiled-coil region" evidence="1">
    <location>
        <begin position="205"/>
        <end position="256"/>
    </location>
</feature>
<dbReference type="Proteomes" id="UP001209570">
    <property type="component" value="Unassembled WGS sequence"/>
</dbReference>
<feature type="region of interest" description="Disordered" evidence="2">
    <location>
        <begin position="265"/>
        <end position="392"/>
    </location>
</feature>
<protein>
    <submittedName>
        <fullName evidence="3">Uncharacterized protein</fullName>
    </submittedName>
</protein>